<dbReference type="GO" id="GO:0031956">
    <property type="term" value="F:medium-chain fatty acid-CoA ligase activity"/>
    <property type="evidence" value="ECO:0007669"/>
    <property type="project" value="TreeGrafter"/>
</dbReference>
<dbReference type="PANTHER" id="PTHR43201">
    <property type="entry name" value="ACYL-COA SYNTHETASE"/>
    <property type="match status" value="1"/>
</dbReference>
<evidence type="ECO:0000313" key="6">
    <source>
        <dbReference type="Proteomes" id="UP000184693"/>
    </source>
</evidence>
<dbReference type="Gene3D" id="3.40.50.12780">
    <property type="entry name" value="N-terminal domain of ligase-like"/>
    <property type="match status" value="1"/>
</dbReference>
<gene>
    <name evidence="5" type="ORF">SAMN05444168_3737</name>
</gene>
<dbReference type="Gene3D" id="3.30.300.30">
    <property type="match status" value="1"/>
</dbReference>
<dbReference type="InterPro" id="IPR025110">
    <property type="entry name" value="AMP-bd_C"/>
</dbReference>
<dbReference type="Pfam" id="PF13193">
    <property type="entry name" value="AMP-binding_C"/>
    <property type="match status" value="1"/>
</dbReference>
<dbReference type="SUPFAM" id="SSF56801">
    <property type="entry name" value="Acetyl-CoA synthetase-like"/>
    <property type="match status" value="1"/>
</dbReference>
<dbReference type="PANTHER" id="PTHR43201:SF5">
    <property type="entry name" value="MEDIUM-CHAIN ACYL-COA LIGASE ACSF2, MITOCHONDRIAL"/>
    <property type="match status" value="1"/>
</dbReference>
<organism evidence="5 6">
    <name type="scientific">Paraburkholderia phenazinium</name>
    <dbReference type="NCBI Taxonomy" id="60549"/>
    <lineage>
        <taxon>Bacteria</taxon>
        <taxon>Pseudomonadati</taxon>
        <taxon>Pseudomonadota</taxon>
        <taxon>Betaproteobacteria</taxon>
        <taxon>Burkholderiales</taxon>
        <taxon>Burkholderiaceae</taxon>
        <taxon>Paraburkholderia</taxon>
    </lineage>
</organism>
<dbReference type="PROSITE" id="PS00455">
    <property type="entry name" value="AMP_BINDING"/>
    <property type="match status" value="1"/>
</dbReference>
<dbReference type="EMBL" id="FSRM01000001">
    <property type="protein sequence ID" value="SIO24538.1"/>
    <property type="molecule type" value="Genomic_DNA"/>
</dbReference>
<evidence type="ECO:0000313" key="5">
    <source>
        <dbReference type="EMBL" id="SIO24538.1"/>
    </source>
</evidence>
<proteinExistence type="inferred from homology"/>
<comment type="similarity">
    <text evidence="1">Belongs to the ATP-dependent AMP-binding enzyme family.</text>
</comment>
<dbReference type="Proteomes" id="UP000184693">
    <property type="component" value="Unassembled WGS sequence"/>
</dbReference>
<reference evidence="5 6" key="1">
    <citation type="submission" date="2016-11" db="EMBL/GenBank/DDBJ databases">
        <authorList>
            <person name="Jaros S."/>
            <person name="Januszkiewicz K."/>
            <person name="Wedrychowicz H."/>
        </authorList>
    </citation>
    <scope>NUCLEOTIDE SEQUENCE [LARGE SCALE GENOMIC DNA]</scope>
    <source>
        <strain evidence="5 6">GAS86</strain>
    </source>
</reference>
<dbReference type="InterPro" id="IPR042099">
    <property type="entry name" value="ANL_N_sf"/>
</dbReference>
<dbReference type="AlphaFoldDB" id="A0A1N6HXH7"/>
<dbReference type="OrthoDB" id="9766486at2"/>
<name>A0A1N6HXH7_9BURK</name>
<dbReference type="InterPro" id="IPR000873">
    <property type="entry name" value="AMP-dep_synth/lig_dom"/>
</dbReference>
<dbReference type="GO" id="GO:0006631">
    <property type="term" value="P:fatty acid metabolic process"/>
    <property type="evidence" value="ECO:0007669"/>
    <property type="project" value="TreeGrafter"/>
</dbReference>
<feature type="domain" description="AMP-binding enzyme C-terminal" evidence="4">
    <location>
        <begin position="449"/>
        <end position="524"/>
    </location>
</feature>
<feature type="domain" description="AMP-dependent synthetase/ligase" evidence="3">
    <location>
        <begin position="32"/>
        <end position="397"/>
    </location>
</feature>
<dbReference type="InterPro" id="IPR045851">
    <property type="entry name" value="AMP-bd_C_sf"/>
</dbReference>
<dbReference type="Pfam" id="PF00501">
    <property type="entry name" value="AMP-binding"/>
    <property type="match status" value="1"/>
</dbReference>
<evidence type="ECO:0000259" key="4">
    <source>
        <dbReference type="Pfam" id="PF13193"/>
    </source>
</evidence>
<evidence type="ECO:0000256" key="2">
    <source>
        <dbReference type="ARBA" id="ARBA00022598"/>
    </source>
</evidence>
<accession>A0A1N6HXH7</accession>
<evidence type="ECO:0000256" key="1">
    <source>
        <dbReference type="ARBA" id="ARBA00006432"/>
    </source>
</evidence>
<evidence type="ECO:0000259" key="3">
    <source>
        <dbReference type="Pfam" id="PF00501"/>
    </source>
</evidence>
<protein>
    <submittedName>
        <fullName evidence="5">Fatty-acyl-CoA synthase/cyclohexanecarboxylate-CoA ligase/acyl-CoA synthetase</fullName>
    </submittedName>
</protein>
<dbReference type="RefSeq" id="WP_074265575.1">
    <property type="nucleotide sequence ID" value="NZ_FSRM01000001.1"/>
</dbReference>
<keyword evidence="2 5" id="KW-0436">Ligase</keyword>
<sequence>MIEATQFPCEERARQYRAAGYWADQSFHDVLFEAAKCYGGKEVFADRNRRLSYAELADEVTRCATFFRSVGIRSGDVVTLQLPNRVEFPVAFFALELIGAIANQISPDFRASELEYIMKFSQSVAYVCAKQMRGFEYLPMARDVRTRSQDFTIICVDDVSDADVSSMANLARHESLASGEWVKVSPDRIIRMAFTSGTTGNPKAVLHSTNTTLYAAMILSKDMAVRESDVLLAYLPVGLNWGYLTLLQTIMTGARAYLMERFSSGEALALIEREKVTYIPTAPASIMAMLGHDEIDSRKLDSLRVIVTGGASAPVETIRMFQRRLPETALVELYGMLETGFHSYTRIGDDPLAVNGTVGRVVEGLELEIFRPDGTRADLFEEGEIAARGPSIHLGYLNNAEENSKSFPGDDWFLTGDLGKFIDDAHNVAIVGRRKEIINRGGKKYFPREVEEILYEYPAFQQLAVVGVPDERVGEKGCLFATLRPGHEVTLEQVVAFLRGKVADYKLPEQLVVVNEFPMTPTGKIKRTDLVASVS</sequence>
<dbReference type="InterPro" id="IPR020845">
    <property type="entry name" value="AMP-binding_CS"/>
</dbReference>